<sequence length="338" mass="38969">MLSLYDRLPQGARNFIGAAYRRLPRRIRYGRAYSEFRELAEASPSWSESDLHEYQLRELRRTLVNAGSYCPFYSRSFAKAGFRPDTMMSLDDLADCPSLTKQDIQQHFDDLTSAEIADAKKLYMTTGGSTGVPVGFHLQKGVSRPKEQAFLEANWRRAGYFDKARVALIRGHVTDSRSRGNIIAHDATRNWLMLSSYHLTDERIPEYLEVLENFQPDFLNIYPSAALQLADYLQRHNQRWRTPLQGVLCGSEQLTLSQKRLLNSVFKCRVLRWYGHAERVVLAAEGTDSDLFYFWPHYGFVEFGKPDENGLQEVIGTTFHNMAMPLVRYRTGDFVRLA</sequence>
<evidence type="ECO:0000313" key="1">
    <source>
        <dbReference type="EMBL" id="SVB75507.1"/>
    </source>
</evidence>
<accession>A0A382GLK1</accession>
<proteinExistence type="predicted"/>
<protein>
    <recommendedName>
        <fullName evidence="2">AMP-dependent synthetase/ligase domain-containing protein</fullName>
    </recommendedName>
</protein>
<dbReference type="SUPFAM" id="SSF56801">
    <property type="entry name" value="Acetyl-CoA synthetase-like"/>
    <property type="match status" value="1"/>
</dbReference>
<dbReference type="PANTHER" id="PTHR36932:SF1">
    <property type="entry name" value="CAPSULAR POLYSACCHARIDE BIOSYNTHESIS PROTEIN"/>
    <property type="match status" value="1"/>
</dbReference>
<organism evidence="1">
    <name type="scientific">marine metagenome</name>
    <dbReference type="NCBI Taxonomy" id="408172"/>
    <lineage>
        <taxon>unclassified sequences</taxon>
        <taxon>metagenomes</taxon>
        <taxon>ecological metagenomes</taxon>
    </lineage>
</organism>
<dbReference type="EMBL" id="UINC01055993">
    <property type="protein sequence ID" value="SVB75507.1"/>
    <property type="molecule type" value="Genomic_DNA"/>
</dbReference>
<reference evidence="1" key="1">
    <citation type="submission" date="2018-05" db="EMBL/GenBank/DDBJ databases">
        <authorList>
            <person name="Lanie J.A."/>
            <person name="Ng W.-L."/>
            <person name="Kazmierczak K.M."/>
            <person name="Andrzejewski T.M."/>
            <person name="Davidsen T.M."/>
            <person name="Wayne K.J."/>
            <person name="Tettelin H."/>
            <person name="Glass J.I."/>
            <person name="Rusch D."/>
            <person name="Podicherti R."/>
            <person name="Tsui H.-C.T."/>
            <person name="Winkler M.E."/>
        </authorList>
    </citation>
    <scope>NUCLEOTIDE SEQUENCE</scope>
</reference>
<evidence type="ECO:0008006" key="2">
    <source>
        <dbReference type="Google" id="ProtNLM"/>
    </source>
</evidence>
<name>A0A382GLK1_9ZZZZ</name>
<dbReference type="InterPro" id="IPR042099">
    <property type="entry name" value="ANL_N_sf"/>
</dbReference>
<dbReference type="Gene3D" id="3.40.50.12780">
    <property type="entry name" value="N-terminal domain of ligase-like"/>
    <property type="match status" value="1"/>
</dbReference>
<feature type="non-terminal residue" evidence="1">
    <location>
        <position position="338"/>
    </location>
</feature>
<dbReference type="InterPro" id="IPR053158">
    <property type="entry name" value="CapK_Type1_Caps_Biosynth"/>
</dbReference>
<dbReference type="AlphaFoldDB" id="A0A382GLK1"/>
<dbReference type="PANTHER" id="PTHR36932">
    <property type="entry name" value="CAPSULAR POLYSACCHARIDE BIOSYNTHESIS PROTEIN"/>
    <property type="match status" value="1"/>
</dbReference>
<gene>
    <name evidence="1" type="ORF">METZ01_LOCUS228361</name>
</gene>